<dbReference type="Pfam" id="PF08937">
    <property type="entry name" value="ThsB_TIR"/>
    <property type="match status" value="1"/>
</dbReference>
<organism evidence="2 3">
    <name type="scientific">Malonomonas rubra DSM 5091</name>
    <dbReference type="NCBI Taxonomy" id="1122189"/>
    <lineage>
        <taxon>Bacteria</taxon>
        <taxon>Pseudomonadati</taxon>
        <taxon>Thermodesulfobacteriota</taxon>
        <taxon>Desulfuromonadia</taxon>
        <taxon>Desulfuromonadales</taxon>
        <taxon>Geopsychrobacteraceae</taxon>
        <taxon>Malonomonas</taxon>
    </lineage>
</organism>
<dbReference type="InterPro" id="IPR015032">
    <property type="entry name" value="ThsB__TIR-like_domain"/>
</dbReference>
<accession>A0A1M6KWT5</accession>
<gene>
    <name evidence="2" type="ORF">SAMN02745165_02826</name>
</gene>
<dbReference type="OrthoDB" id="9811746at2"/>
<dbReference type="RefSeq" id="WP_084092149.1">
    <property type="nucleotide sequence ID" value="NZ_FQZT01000011.1"/>
</dbReference>
<keyword evidence="3" id="KW-1185">Reference proteome</keyword>
<dbReference type="STRING" id="1122189.SAMN02745165_02826"/>
<dbReference type="InterPro" id="IPR036490">
    <property type="entry name" value="ThsB_TIR-like_sf"/>
</dbReference>
<dbReference type="Gene3D" id="3.40.50.9200">
    <property type="entry name" value="Hypothetical protein MTH538"/>
    <property type="match status" value="1"/>
</dbReference>
<dbReference type="EMBL" id="FQZT01000011">
    <property type="protein sequence ID" value="SHJ63417.1"/>
    <property type="molecule type" value="Genomic_DNA"/>
</dbReference>
<protein>
    <submittedName>
        <fullName evidence="2">MTH538 TIR-like domain</fullName>
    </submittedName>
</protein>
<sequence length="106" mass="12234">MRKVFFSFHYSKDIRRVVQVRNSWVVRNSGESQPFLDKADWETIKRSGKKSIENWIEKQLKGTSVTVVLIGAETASREWVGYEIKRSYELGKGIVGISVVSQRLVE</sequence>
<evidence type="ECO:0000259" key="1">
    <source>
        <dbReference type="Pfam" id="PF08937"/>
    </source>
</evidence>
<evidence type="ECO:0000313" key="3">
    <source>
        <dbReference type="Proteomes" id="UP000184171"/>
    </source>
</evidence>
<evidence type="ECO:0000313" key="2">
    <source>
        <dbReference type="EMBL" id="SHJ63417.1"/>
    </source>
</evidence>
<dbReference type="SUPFAM" id="SSF52206">
    <property type="entry name" value="Hypothetical protein MTH538"/>
    <property type="match status" value="1"/>
</dbReference>
<dbReference type="AlphaFoldDB" id="A0A1M6KWT5"/>
<dbReference type="Proteomes" id="UP000184171">
    <property type="component" value="Unassembled WGS sequence"/>
</dbReference>
<name>A0A1M6KWT5_MALRU</name>
<reference evidence="2 3" key="1">
    <citation type="submission" date="2016-11" db="EMBL/GenBank/DDBJ databases">
        <authorList>
            <person name="Jaros S."/>
            <person name="Januszkiewicz K."/>
            <person name="Wedrychowicz H."/>
        </authorList>
    </citation>
    <scope>NUCLEOTIDE SEQUENCE [LARGE SCALE GENOMIC DNA]</scope>
    <source>
        <strain evidence="2 3">DSM 5091</strain>
    </source>
</reference>
<proteinExistence type="predicted"/>
<feature type="domain" description="Thoeris protein ThsB TIR-like" evidence="1">
    <location>
        <begin position="5"/>
        <end position="100"/>
    </location>
</feature>